<evidence type="ECO:0000256" key="3">
    <source>
        <dbReference type="ARBA" id="ARBA00004922"/>
    </source>
</evidence>
<evidence type="ECO:0000313" key="17">
    <source>
        <dbReference type="Proteomes" id="UP001211065"/>
    </source>
</evidence>
<dbReference type="Pfam" id="PF24492">
    <property type="entry name" value="HEAT_ECM29"/>
    <property type="match status" value="1"/>
</dbReference>
<dbReference type="InterPro" id="IPR055443">
    <property type="entry name" value="HEAT_ECM29"/>
</dbReference>
<evidence type="ECO:0000256" key="11">
    <source>
        <dbReference type="ARBA" id="ARBA00022942"/>
    </source>
</evidence>
<evidence type="ECO:0000256" key="7">
    <source>
        <dbReference type="ARBA" id="ARBA00022679"/>
    </source>
</evidence>
<dbReference type="PANTHER" id="PTHR23346">
    <property type="entry name" value="TRANSLATIONAL ACTIVATOR GCN1-RELATED"/>
    <property type="match status" value="1"/>
</dbReference>
<dbReference type="PANTHER" id="PTHR23346:SF19">
    <property type="entry name" value="PROTEASOME ADAPTER AND SCAFFOLD PROTEIN ECM29"/>
    <property type="match status" value="1"/>
</dbReference>
<evidence type="ECO:0000256" key="4">
    <source>
        <dbReference type="ARBA" id="ARBA00008715"/>
    </source>
</evidence>
<dbReference type="Gene3D" id="1.25.10.10">
    <property type="entry name" value="Leucine-rich Repeat Variant"/>
    <property type="match status" value="3"/>
</dbReference>
<feature type="transmembrane region" description="Helical" evidence="14">
    <location>
        <begin position="521"/>
        <end position="538"/>
    </location>
</feature>
<evidence type="ECO:0000256" key="2">
    <source>
        <dbReference type="ARBA" id="ARBA00004496"/>
    </source>
</evidence>
<dbReference type="Pfam" id="PF00293">
    <property type="entry name" value="NUDIX"/>
    <property type="match status" value="1"/>
</dbReference>
<feature type="domain" description="Nudix hydrolase" evidence="15">
    <location>
        <begin position="30"/>
        <end position="171"/>
    </location>
</feature>
<dbReference type="GO" id="GO:0016758">
    <property type="term" value="F:hexosyltransferase activity"/>
    <property type="evidence" value="ECO:0007669"/>
    <property type="project" value="InterPro"/>
</dbReference>
<dbReference type="InterPro" id="IPR055444">
    <property type="entry name" value="ARM_ECM29"/>
</dbReference>
<comment type="caution">
    <text evidence="16">The sequence shown here is derived from an EMBL/GenBank/DDBJ whole genome shotgun (WGS) entry which is preliminary data.</text>
</comment>
<keyword evidence="11" id="KW-0647">Proteasome</keyword>
<reference evidence="16" key="1">
    <citation type="submission" date="2020-05" db="EMBL/GenBank/DDBJ databases">
        <title>Phylogenomic resolution of chytrid fungi.</title>
        <authorList>
            <person name="Stajich J.E."/>
            <person name="Amses K."/>
            <person name="Simmons R."/>
            <person name="Seto K."/>
            <person name="Myers J."/>
            <person name="Bonds A."/>
            <person name="Quandt C.A."/>
            <person name="Barry K."/>
            <person name="Liu P."/>
            <person name="Grigoriev I."/>
            <person name="Longcore J.E."/>
            <person name="James T.Y."/>
        </authorList>
    </citation>
    <scope>NUCLEOTIDE SEQUENCE</scope>
    <source>
        <strain evidence="16">JEL0476</strain>
    </source>
</reference>
<feature type="transmembrane region" description="Helical" evidence="14">
    <location>
        <begin position="585"/>
        <end position="602"/>
    </location>
</feature>
<dbReference type="Pfam" id="PF13001">
    <property type="entry name" value="ECM29_N"/>
    <property type="match status" value="1"/>
</dbReference>
<comment type="subcellular location">
    <subcellularLocation>
        <location evidence="2">Cytoplasm</location>
    </subcellularLocation>
    <subcellularLocation>
        <location evidence="1">Endoplasmic reticulum membrane</location>
        <topology evidence="1">Multi-pass membrane protein</topology>
    </subcellularLocation>
</comment>
<evidence type="ECO:0000313" key="16">
    <source>
        <dbReference type="EMBL" id="KAJ3221684.1"/>
    </source>
</evidence>
<keyword evidence="13 14" id="KW-0472">Membrane</keyword>
<proteinExistence type="inferred from homology"/>
<evidence type="ECO:0000256" key="6">
    <source>
        <dbReference type="ARBA" id="ARBA00022676"/>
    </source>
</evidence>
<dbReference type="Gene3D" id="3.90.79.10">
    <property type="entry name" value="Nucleoside Triphosphate Pyrophosphohydrolase"/>
    <property type="match status" value="1"/>
</dbReference>
<evidence type="ECO:0000256" key="12">
    <source>
        <dbReference type="ARBA" id="ARBA00022989"/>
    </source>
</evidence>
<evidence type="ECO:0000256" key="10">
    <source>
        <dbReference type="ARBA" id="ARBA00022824"/>
    </source>
</evidence>
<comment type="similarity">
    <text evidence="4">Belongs to the ALG6/ALG8 glucosyltransferase family.</text>
</comment>
<gene>
    <name evidence="16" type="ORF">HK099_003240</name>
</gene>
<dbReference type="CDD" id="cd18888">
    <property type="entry name" value="NUDIX_ADPRase_Nudt5"/>
    <property type="match status" value="1"/>
</dbReference>
<keyword evidence="6" id="KW-0328">Glycosyltransferase</keyword>
<feature type="transmembrane region" description="Helical" evidence="14">
    <location>
        <begin position="544"/>
        <end position="565"/>
    </location>
</feature>
<comment type="pathway">
    <text evidence="3">Protein modification; protein glycosylation.</text>
</comment>
<keyword evidence="8 14" id="KW-0812">Transmembrane</keyword>
<keyword evidence="5" id="KW-0963">Cytoplasm</keyword>
<dbReference type="InterPro" id="IPR011989">
    <property type="entry name" value="ARM-like"/>
</dbReference>
<dbReference type="Pfam" id="PF23731">
    <property type="entry name" value="ARM_ECM29_C"/>
    <property type="match status" value="1"/>
</dbReference>
<dbReference type="GO" id="GO:0043248">
    <property type="term" value="P:proteasome assembly"/>
    <property type="evidence" value="ECO:0007669"/>
    <property type="project" value="InterPro"/>
</dbReference>
<keyword evidence="7" id="KW-0808">Transferase</keyword>
<feature type="transmembrane region" description="Helical" evidence="14">
    <location>
        <begin position="246"/>
        <end position="266"/>
    </location>
</feature>
<organism evidence="16 17">
    <name type="scientific">Clydaea vesicula</name>
    <dbReference type="NCBI Taxonomy" id="447962"/>
    <lineage>
        <taxon>Eukaryota</taxon>
        <taxon>Fungi</taxon>
        <taxon>Fungi incertae sedis</taxon>
        <taxon>Chytridiomycota</taxon>
        <taxon>Chytridiomycota incertae sedis</taxon>
        <taxon>Chytridiomycetes</taxon>
        <taxon>Lobulomycetales</taxon>
        <taxon>Lobulomycetaceae</taxon>
        <taxon>Clydaea</taxon>
    </lineage>
</organism>
<keyword evidence="17" id="KW-1185">Reference proteome</keyword>
<dbReference type="PROSITE" id="PS51462">
    <property type="entry name" value="NUDIX"/>
    <property type="match status" value="1"/>
</dbReference>
<dbReference type="InterPro" id="IPR016024">
    <property type="entry name" value="ARM-type_fold"/>
</dbReference>
<dbReference type="EMBL" id="JADGJW010000215">
    <property type="protein sequence ID" value="KAJ3221684.1"/>
    <property type="molecule type" value="Genomic_DNA"/>
</dbReference>
<dbReference type="InterPro" id="IPR015797">
    <property type="entry name" value="NUDIX_hydrolase-like_dom_sf"/>
</dbReference>
<evidence type="ECO:0000256" key="1">
    <source>
        <dbReference type="ARBA" id="ARBA00004477"/>
    </source>
</evidence>
<dbReference type="Pfam" id="PF03155">
    <property type="entry name" value="Alg6_Alg8"/>
    <property type="match status" value="1"/>
</dbReference>
<dbReference type="GO" id="GO:0005789">
    <property type="term" value="C:endoplasmic reticulum membrane"/>
    <property type="evidence" value="ECO:0007669"/>
    <property type="project" value="UniProtKB-SubCell"/>
</dbReference>
<evidence type="ECO:0000256" key="9">
    <source>
        <dbReference type="ARBA" id="ARBA00022737"/>
    </source>
</evidence>
<protein>
    <recommendedName>
        <fullName evidence="15">Nudix hydrolase domain-containing protein</fullName>
    </recommendedName>
</protein>
<dbReference type="Pfam" id="PF23702">
    <property type="entry name" value="ARM_ECM29"/>
    <property type="match status" value="1"/>
</dbReference>
<evidence type="ECO:0000256" key="13">
    <source>
        <dbReference type="ARBA" id="ARBA00023136"/>
    </source>
</evidence>
<dbReference type="GO" id="GO:0005634">
    <property type="term" value="C:nucleus"/>
    <property type="evidence" value="ECO:0007669"/>
    <property type="project" value="TreeGrafter"/>
</dbReference>
<dbReference type="InterPro" id="IPR004856">
    <property type="entry name" value="Glyco_trans_ALG6/ALG8"/>
</dbReference>
<keyword evidence="10" id="KW-0256">Endoplasmic reticulum</keyword>
<evidence type="ECO:0000256" key="14">
    <source>
        <dbReference type="SAM" id="Phobius"/>
    </source>
</evidence>
<dbReference type="SUPFAM" id="SSF48371">
    <property type="entry name" value="ARM repeat"/>
    <property type="match status" value="3"/>
</dbReference>
<feature type="transmembrane region" description="Helical" evidence="14">
    <location>
        <begin position="167"/>
        <end position="188"/>
    </location>
</feature>
<sequence>MKLQYVDGVGTERSWESCERVKNVETFCKHDVDAVDILGLTNTQEIVLVIQYRPPVDSFVIEFPSGLVDPQESIEESALRELKEETGYVGKIKQISRKICYEPGLTSSCSKMVNIFIDLNDVTNIEPKKSLEVDEFSLKVKKFKLCTLLQDLLKECEEFNYIIDSRLWSFAQGLALGSSIDFKLMILAYNLPLKNWYYDKTSEWTLDYPPFFAYFEYILGNVATFFDKDMLQIDNLNFQSESTILFQRLSVIFSEFLTLPFALYFFDTTNAEQLVFLILFSPGLIFVDNIHFQYNGFLYGILLFSVVALKKKSFLIGGFLFAIVLNFKHIYLYQAPAYFIYLLSAYCWKANGTFSISNLIKIGVTTVSTFVISFAPFYQQIPQILSRLFPFKRGLCHAYWAPNFWALYSFADRILLKTFSTITSSKVYSQPSLTRGLIGDSNFQILPNITPIQTVILTLTFQIPTLYKLFTKPTYDNFLDSLVLCGFSSFFFGWHVHEKAILLVIIPFSLFAKRSAEHAKLFFFISFFGYFSLFPLLFQSRELITKTVIFLTYMLGLLNFFTSYFPILPKKADHEMFRFSKFEKIYLFFSVIVFYVGEIHTFKSENFLQLLLYSVYTALGMSLELSLLENVEMRIALADTDAKLETNLRNFLDAVLLKLDSKNPQVKNKVMEICTHINKRIKSNNSIKIPVNEILEIFVRKDVSLVVHNFALIYIEMGFQRLSDNEAINLLPTITNRITERPESQQIVLFGIILSTISKFPFSMVRNSPEAKWDPLKLLHCPNESNFLLRKFTDFMLYSCPPVRPLSASTVASNAINEDEFVPVGLSKAKLNFVSNNKKATFCKNPQELKVFKLSVLRFLNAAELFPETQFPNLRFLVFLVATGDTAHEVVGAGDDGIRRLKTNFEDPELIEEMYSIYQGSPLTESNQAQKRTPCGITLKSKLLTYLLKSVSATNKMPNMIQVSFDSLYGENSNLKLKTLGMSFVQWIAKMASLETLQPVAPFLLSGMLKYINESTEVLKPEDETVRGFAYEAIGLLSKRVKSVFAQDISIVKLFFDALSNESRNVKVSVQDSLTMMAEAYKDSKFQKELELMLLNVVERPDSSSKFVAAKFCNTIFPFCHSISKVVCLIASSDSKLEVKEEAKKGLKFPVVDFSSTNTVESEEYKKKLPTLDSMVNLLHRRLNKSPPLSTSKAEKYLGGLTVETYSKSVEFLRKLIVIAADPVSGYKSIITAEEFGGGPNSEENAIVMNNEICFFVKKYLNELWNIENSNSVEIEYSEVSESNTEVEKFGVKGYLDLVEMALLSPESDPLLQATASSCLKELISLSPSSLCKEFYSKLELLKPLIFGLKMDTRINISNIFALVSSNELELIPSRRTDFVSYLNFFYEALKDESKPNFSNQHGSIVALGFLISRLLYRYFNTWYRIVSQAFISDIISLISKNLDHKSSIIVVATCNSLAEIGRYTLLPMQEKLGNDNEGKVAEKMYLGVKDILEKLFFLVKNSKEVKVQEAAIYSLGHIAIGSSFVADSDLKLQREVLDFFFTLAPLFSKQVEIHFSIGEALCTLSGGFLSTQMSSYLDISDVKVDIYLEKSLKHGVLLIKEVVEKIITELSNLTVSVVVKKSYCVWLLSFTKFLGNHEGLKPSLKEIHRVFSLLLAERDEFTQDVASKGIGLVYELGDEVLKKELVNELVSTLTEGKKIAPQSLAPETQLFQENAMGNSPDGSQLTTYQSILSLASDMNQPDMVYKFVQMASHSAVWNSRRGASLGFGSIMNTSLSLETESHLKPYMSTLIPRLYRFQFDPNGKVADSMKNIWKSLVKEPKKCIDEYFDLIIKDLLKGQGDRLWRTREACSTALGELLHGREISQIEPYLQEIWIMCFRTLDDIKESVRVAALGTCKSLTNLTVRYCDPSNVSVNQGQKIIDIVLPFFLSKVLGLFNMSEDVRSFSLNTVLKIFKKGGVLLKPHLPELVVVLLEGLTTLEPQVMNYLSFHTDKYSFSQEQLDSTRLTAAKHSPIMEAVESSINQLDGAVLDLLVPKLSNLIRKAVGLPTKAGCARYVISLAMHNPLVLKPFADDLLKALSGVVWDRSIAVRKSFSAAAAYIANLSTDAAMSRFIRHLKKIYIESDQVEIRSITPLCFQDLTKHANDKIKNYKNEVLPLSFFGSRDSNPEIKDHWKNVLEDLAGGSTTSAAKLYVDEIVELSSSILSQSPSWPVKKQVGKTFSELSELTETEFYKKMNVVVPLLCESLSGRTWEGKESVLEALCNICINCKNWFDDDSNSEQLTQVCMVAVREMKKNNKSYKRFALDFVGKLFNALDVDKYEEIQDYLCQMATGDDLSVGESMDVDEIRERPMNLLIQANAFRALGRFFPSSELATQEKYSEALCKFLCENVEENVWNVRVAVLDSMELFINKLIVNKTTLTPEMISFMLKGILKALEDQKYTIIREKATVVLRALVNKSSGCMSDDEKINMKEKIKGVIEKEKVASISEELRKILL</sequence>
<evidence type="ECO:0000259" key="15">
    <source>
        <dbReference type="PROSITE" id="PS51462"/>
    </source>
</evidence>
<keyword evidence="12 14" id="KW-1133">Transmembrane helix</keyword>
<keyword evidence="9" id="KW-0677">Repeat</keyword>
<feature type="transmembrane region" description="Helical" evidence="14">
    <location>
        <begin position="297"/>
        <end position="324"/>
    </location>
</feature>
<evidence type="ECO:0000256" key="8">
    <source>
        <dbReference type="ARBA" id="ARBA00022692"/>
    </source>
</evidence>
<dbReference type="Proteomes" id="UP001211065">
    <property type="component" value="Unassembled WGS sequence"/>
</dbReference>
<dbReference type="InterPro" id="IPR000086">
    <property type="entry name" value="NUDIX_hydrolase_dom"/>
</dbReference>
<dbReference type="SUPFAM" id="SSF55811">
    <property type="entry name" value="Nudix"/>
    <property type="match status" value="1"/>
</dbReference>
<evidence type="ECO:0000256" key="5">
    <source>
        <dbReference type="ARBA" id="ARBA00022490"/>
    </source>
</evidence>
<dbReference type="GO" id="GO:0036503">
    <property type="term" value="P:ERAD pathway"/>
    <property type="evidence" value="ECO:0007669"/>
    <property type="project" value="TreeGrafter"/>
</dbReference>
<feature type="transmembrane region" description="Helical" evidence="14">
    <location>
        <begin position="360"/>
        <end position="378"/>
    </location>
</feature>
<dbReference type="GO" id="GO:0000502">
    <property type="term" value="C:proteasome complex"/>
    <property type="evidence" value="ECO:0007669"/>
    <property type="project" value="UniProtKB-KW"/>
</dbReference>
<dbReference type="InterPro" id="IPR024372">
    <property type="entry name" value="Ecm29_N"/>
</dbReference>
<dbReference type="GO" id="GO:0060090">
    <property type="term" value="F:molecular adaptor activity"/>
    <property type="evidence" value="ECO:0007669"/>
    <property type="project" value="InterPro"/>
</dbReference>
<feature type="transmembrane region" description="Helical" evidence="14">
    <location>
        <begin position="208"/>
        <end position="226"/>
    </location>
</feature>
<name>A0AAD5U3J5_9FUNG</name>
<accession>A0AAD5U3J5</accession>